<evidence type="ECO:0000256" key="8">
    <source>
        <dbReference type="ARBA" id="ARBA00023268"/>
    </source>
</evidence>
<dbReference type="InterPro" id="IPR010071">
    <property type="entry name" value="AA_adenyl_dom"/>
</dbReference>
<comment type="similarity">
    <text evidence="2">Belongs to the ATP-dependent AMP-binding enzyme family.</text>
</comment>
<dbReference type="NCBIfam" id="TIGR01733">
    <property type="entry name" value="AA-adenyl-dom"/>
    <property type="match status" value="3"/>
</dbReference>
<dbReference type="InterPro" id="IPR036291">
    <property type="entry name" value="NAD(P)-bd_dom_sf"/>
</dbReference>
<evidence type="ECO:0000256" key="2">
    <source>
        <dbReference type="ARBA" id="ARBA00006432"/>
    </source>
</evidence>
<dbReference type="Pfam" id="PF07993">
    <property type="entry name" value="NAD_binding_4"/>
    <property type="match status" value="1"/>
</dbReference>
<dbReference type="Gene3D" id="1.10.1200.10">
    <property type="entry name" value="ACP-like"/>
    <property type="match status" value="3"/>
</dbReference>
<keyword evidence="4" id="KW-0597">Phosphoprotein</keyword>
<dbReference type="PANTHER" id="PTHR45527">
    <property type="entry name" value="NONRIBOSOMAL PEPTIDE SYNTHETASE"/>
    <property type="match status" value="1"/>
</dbReference>
<feature type="domain" description="Carrier" evidence="9">
    <location>
        <begin position="2637"/>
        <end position="2709"/>
    </location>
</feature>
<dbReference type="InterPro" id="IPR036736">
    <property type="entry name" value="ACP-like_sf"/>
</dbReference>
<keyword evidence="5" id="KW-0436">Ligase</keyword>
<dbReference type="PROSITE" id="PS50075">
    <property type="entry name" value="CARRIER"/>
    <property type="match status" value="3"/>
</dbReference>
<dbReference type="SUPFAM" id="SSF52777">
    <property type="entry name" value="CoA-dependent acyltransferases"/>
    <property type="match status" value="4"/>
</dbReference>
<dbReference type="InterPro" id="IPR001242">
    <property type="entry name" value="Condensation_dom"/>
</dbReference>
<dbReference type="SUPFAM" id="SSF56801">
    <property type="entry name" value="Acetyl-CoA synthetase-like"/>
    <property type="match status" value="3"/>
</dbReference>
<gene>
    <name evidence="10" type="ORF">GC102_29000</name>
</gene>
<dbReference type="InterPro" id="IPR045851">
    <property type="entry name" value="AMP-bd_C_sf"/>
</dbReference>
<feature type="domain" description="Carrier" evidence="9">
    <location>
        <begin position="1608"/>
        <end position="1683"/>
    </location>
</feature>
<dbReference type="InterPro" id="IPR020806">
    <property type="entry name" value="PKS_PP-bd"/>
</dbReference>
<dbReference type="InterPro" id="IPR009081">
    <property type="entry name" value="PP-bd_ACP"/>
</dbReference>
<dbReference type="Pfam" id="PF00550">
    <property type="entry name" value="PP-binding"/>
    <property type="match status" value="3"/>
</dbReference>
<evidence type="ECO:0000256" key="5">
    <source>
        <dbReference type="ARBA" id="ARBA00022598"/>
    </source>
</evidence>
<dbReference type="Gene3D" id="3.40.50.980">
    <property type="match status" value="6"/>
</dbReference>
<evidence type="ECO:0000313" key="11">
    <source>
        <dbReference type="Proteomes" id="UP000658690"/>
    </source>
</evidence>
<dbReference type="Gene3D" id="3.40.50.720">
    <property type="entry name" value="NAD(P)-binding Rossmann-like Domain"/>
    <property type="match status" value="1"/>
</dbReference>
<keyword evidence="8" id="KW-0511">Multifunctional enzyme</keyword>
<keyword evidence="7" id="KW-0045">Antibiotic biosynthesis</keyword>
<dbReference type="Pfam" id="PF00668">
    <property type="entry name" value="Condensation"/>
    <property type="match status" value="2"/>
</dbReference>
<reference evidence="10 11" key="1">
    <citation type="submission" date="2019-10" db="EMBL/GenBank/DDBJ databases">
        <title>Description of Paenibacillus choica sp. nov.</title>
        <authorList>
            <person name="Carlier A."/>
            <person name="Qi S."/>
        </authorList>
    </citation>
    <scope>NUCLEOTIDE SEQUENCE [LARGE SCALE GENOMIC DNA]</scope>
    <source>
        <strain evidence="10 11">LMG 31460</strain>
    </source>
</reference>
<dbReference type="CDD" id="cd19531">
    <property type="entry name" value="LCL_NRPS-like"/>
    <property type="match status" value="2"/>
</dbReference>
<dbReference type="NCBIfam" id="NF003417">
    <property type="entry name" value="PRK04813.1"/>
    <property type="match status" value="3"/>
</dbReference>
<dbReference type="SUPFAM" id="SSF47336">
    <property type="entry name" value="ACP-like"/>
    <property type="match status" value="3"/>
</dbReference>
<dbReference type="PROSITE" id="PS00455">
    <property type="entry name" value="AMP_BINDING"/>
    <property type="match status" value="3"/>
</dbReference>
<sequence>MNDRSTPLRDGWMDNNEVSRWNDTTSEYPHEATIPELFGMQLEQYAEFPAVVDRGQVYTYEELNERALALEKELRKQGLQSEQLVGILLDRSFDFTACLLSVLQAGGAYLPLDADLPDERIRLLLQDSGTSVVVTTRQLSRNLTFFAGKMVFIDDQMPGWESEAVLTGQEAFLETSFPSISGNGERSSSSLAYVMYTSGSTGQPKGVMVEHKGIIRLVKNTNYIKFHSGTDRILQTGALGFDASTFEIWGALLNGAALVVEDKHDVLDAERLESLLTHHGITILWLTAPLFHQLALERPGMFAPLNQMIIGGDVLQPKIINSVRKHCPLVKLINGYGPTENTTFSTYHVIDRDDENTIPIGLPISNSTAYIVDEVGNLRPDDEAGELWVGGDGVARGYIHRQELTVEKFISSPFRQGERLYRTGDLARRRSDGKIEFLGRVDSQIKIRGYRIEIAEIEQHLLRLGGIKEVAVLLRGQEADKQLCAYYCSGPDLTAEEVKSSLSRVLPDYMVPDLFVKLDKLPLGANGKIDRSMLPEPVRRVRTDLPSGRETGTGNKVEEALLELWRSTLQNEHIGTKDNFFACGGHSIKAMALIARIKKSFAVPFSIKALYMHPTVESAACLLEQQLAQASAEVPQLQLVGRKEWHSLSSAQTRMFMEQHFEPSSTAYNIPMCWHIEGLLEVDRLRAALQKLVERHASLRTFFVLFDGQPMQQVLERVEVELVHGDISGQERGQGLDYQPSIHNFIRSFDLAKAPLLRAAVVRTGESAWMLLLDVHHIVCDGTSLSVILSDLSFLYNNDRLPAPQFTVTDYAEWERLYLESPEGQKHELYWKELYREPFVPIRLPYDAPMTSARPAKAGQYNFSLDVARSARLKRWADKHSTTMFTALFALYNLLWHRYSGQTDLVIGTVTASRQHVEMQSVVGMFVSTLAVRCRMDAGIKLEDWVRQINHNLIDAFEHELFPFDKLVRYVQRHRDSNRNPLFNTAFVWQNADPLTLTLPQMIVSDVLVPQQDAKFDLLLEGKETAGELHFRFEYLQDRFRPETIESLASDFFALIDWALASEPETRVDSFVLPRLSGRKDIIRRFNDTATVYPRDRKVNELFEEQAKLFPEHTAVICGEESISYQQLNSRSQAIAMKLRDRGVRKDRVVGVMLSRSIDYIAGVLGVLKAGGAYLPLDPELPDERIRYMLENSGADVVLTDSSSRDRMALSSMHLKTMQLEEVKMGAASEQAFNPQLEEGGGPTDLAYVMYTSGSTGLPKGVMIEHRGVVRLVRGADYVTFVPGQDKVLQAGALGFDASTFEIWGALLNGGTLVLTDKYDLLSAVSLKRLLNRHGITMLLLTSPLFHQLAIEQADLFASLRCLLVGGDVIFPKIADHVVKCCPSVQLINVYGPTENATFSTTFPIDKPFEQSIPIGRPISNSTAYIVGEDGQLLDVGEVGELWVGGDGVARGYINNPELTADKFMQSPFRRGERLYKTGDMALWLEDGTIEFLGRKDNQVKIRGYRIELPEIERVLLRHEAVREAVVRVRERGYAKLICAYFTASSRLTAEEVRAFLGASLPEYMLPSDYIQLKQMPLTINGKIDSGALPDPEAGDIMEQEQQWRDGAPESEMEKRLLKLWQEVLQSGSAGIDDHFFEMGGHSLAAMRLIAAVNASFGTDLPIRALFEQPILRHFAAVIETAAAIACALPEVEQADSYPLAYSQRHIYIEHRQHPDGCIYNMPMLWRCEPELDHGKLEAAAQELVRRHEAFRTSFHLHDGEPVQCIHPSVDLHIDEEILHGFDKLPQVVHAFLQPFDLAQSPLLRMKLVHVEDSDRTAQYLLLDMHHIISDGVSVERFMDELTVLYEGGTPVWPVRQMKDYAVWQMYYVNSPDFRNQEAYWQAQFKEQVKLLQLPFDKPRRGKSTGKGDRVSIQADPETVLKLQQFSKEHQVTLYMALFSLYSVWLSKYADQTDLVIGTPVSDRWHAEFQGTMGMFVNTLAIRSFPLPKMSFQQFLGETKTNILLALDHQAYPLELLVKHAAVSREQFIRNPLFDTMFVMQSVNDLHRARKFHPELLDVHKAKFDLLLEAVESGGSLTFHLEYDADLFEYETAVRMAAHFLHVVRTAIADPQICLVDIELVTEDEKAAILNDNPEESSYYYGQTVIQMVEESCDKFSGKHAVVYDGRRLSYNELHIQSNRVAHALRSKGIRIGDVVALTMERSIEAIIAMIGIFKSGAVYLPIDCMIPPQRMEQILAESNAVAAIMSTDMRSSVTFKGVPLDMAELLHEPDASDVPSSRQCGDLAYLIFTSGSTGTPKGVMIGERSFANAVEWHRRFYRIVEDDRSTQYASLGFDASILEIFPYLIAGATLHIVPEPIKLDMYRLNDYFEQHGITVSFLPTQIAESFMNLPNRSLRLLLTAGDKLRSFTPQRYSVYNNYGPTENTVVATCHLVRESEPNIPIGKPVANARIYILDPHGKLLPTGLTGELCIAGEGLALGYWNRPELTEQQFVTHPLVPDGKLYRTGDLARWRTDGTLEYIGRIDNQVKIRGNRVELGEVERIVIEHPATSAAVVLDIEDNMHDKSLCAFYLADREISREEWLTYCSARLPGYMVPSMFVKVEAIPLNTNGKIDRKRLLELAEEAKRNLPSTAATIVEPSDRIETRIAEAFQDVLGSRLGVHDHFFEHGGDSIKAIRVMSQLTEHFELGINDLFEHPTIARLKANIRLRSESVRMNENIASKEHMSLSDMKHELREYKRRISSEKTEVDESDVPFHEILLTGSTGYFGMYFLHALLATTDSRVHLLVRAESDGKAATKAAEMWRFYFEEPFPPEGDRVRVYAGDITEDRLGLCEEMYGRLAADIDCIVHAAAKTKHYGFIEEFERQNVKGTEEVLRLSATGRSKHVYYISTLSVASGFMPDRLFSIFSEYDVDAGQTSGNYYIRTKLEAEKMVQQHSEQGYPATIVRLGNVLFHSGTGKFQKNIDDNAFYGLFRAFYRLKIMPDLSGRTLDFSFVDRAGDAAAKLIASRITDAVIHVANPYKVSFRMLANLINQACGEQRIQLYPLHEFLRVTEAAYREQPQLSSEAREDLENVMLEFHTTQLEASTPIFLRSNKSVALMNQLNVQWPMIGLAHISRMLAYCRQIGFLKD</sequence>
<dbReference type="Gene3D" id="3.30.559.30">
    <property type="entry name" value="Nonribosomal peptide synthetase, condensation domain"/>
    <property type="match status" value="2"/>
</dbReference>
<dbReference type="Proteomes" id="UP000658690">
    <property type="component" value="Unassembled WGS sequence"/>
</dbReference>
<dbReference type="RefSeq" id="WP_171692642.1">
    <property type="nucleotide sequence ID" value="NZ_WHOC01000157.1"/>
</dbReference>
<dbReference type="Gene3D" id="3.30.300.30">
    <property type="match status" value="3"/>
</dbReference>
<evidence type="ECO:0000256" key="1">
    <source>
        <dbReference type="ARBA" id="ARBA00001957"/>
    </source>
</evidence>
<accession>A0ABX1ZAA5</accession>
<dbReference type="InterPro" id="IPR020845">
    <property type="entry name" value="AMP-binding_CS"/>
</dbReference>
<keyword evidence="6" id="KW-0677">Repeat</keyword>
<feature type="domain" description="Carrier" evidence="9">
    <location>
        <begin position="552"/>
        <end position="627"/>
    </location>
</feature>
<dbReference type="InterPro" id="IPR013120">
    <property type="entry name" value="FAR_NAD-bd"/>
</dbReference>
<evidence type="ECO:0000256" key="7">
    <source>
        <dbReference type="ARBA" id="ARBA00023194"/>
    </source>
</evidence>
<name>A0ABX1ZAA5_9BACL</name>
<dbReference type="EMBL" id="WHOC01000157">
    <property type="protein sequence ID" value="NOU89759.1"/>
    <property type="molecule type" value="Genomic_DNA"/>
</dbReference>
<keyword evidence="3" id="KW-0596">Phosphopantetheine</keyword>
<dbReference type="InterPro" id="IPR000873">
    <property type="entry name" value="AMP-dep_synth/lig_dom"/>
</dbReference>
<dbReference type="SUPFAM" id="SSF51735">
    <property type="entry name" value="NAD(P)-binding Rossmann-fold domains"/>
    <property type="match status" value="1"/>
</dbReference>
<dbReference type="Gene3D" id="3.30.559.10">
    <property type="entry name" value="Chloramphenicol acetyltransferase-like domain"/>
    <property type="match status" value="2"/>
</dbReference>
<protein>
    <submittedName>
        <fullName evidence="10">Amino acid adenylation domain-containing protein</fullName>
    </submittedName>
</protein>
<dbReference type="SMART" id="SM00823">
    <property type="entry name" value="PKS_PP"/>
    <property type="match status" value="2"/>
</dbReference>
<evidence type="ECO:0000313" key="10">
    <source>
        <dbReference type="EMBL" id="NOU89759.1"/>
    </source>
</evidence>
<dbReference type="InterPro" id="IPR025110">
    <property type="entry name" value="AMP-bd_C"/>
</dbReference>
<comment type="caution">
    <text evidence="10">The sequence shown here is derived from an EMBL/GenBank/DDBJ whole genome shotgun (WGS) entry which is preliminary data.</text>
</comment>
<proteinExistence type="inferred from homology"/>
<dbReference type="PROSITE" id="PS00012">
    <property type="entry name" value="PHOSPHOPANTETHEINE"/>
    <property type="match status" value="2"/>
</dbReference>
<organism evidence="10 11">
    <name type="scientific">Paenibacillus germinis</name>
    <dbReference type="NCBI Taxonomy" id="2654979"/>
    <lineage>
        <taxon>Bacteria</taxon>
        <taxon>Bacillati</taxon>
        <taxon>Bacillota</taxon>
        <taxon>Bacilli</taxon>
        <taxon>Bacillales</taxon>
        <taxon>Paenibacillaceae</taxon>
        <taxon>Paenibacillus</taxon>
    </lineage>
</organism>
<dbReference type="Gene3D" id="2.30.38.10">
    <property type="entry name" value="Luciferase, Domain 3"/>
    <property type="match status" value="3"/>
</dbReference>
<dbReference type="InterPro" id="IPR006162">
    <property type="entry name" value="Ppantetheine_attach_site"/>
</dbReference>
<dbReference type="CDD" id="cd12117">
    <property type="entry name" value="A_NRPS_Srf_like"/>
    <property type="match status" value="2"/>
</dbReference>
<evidence type="ECO:0000256" key="6">
    <source>
        <dbReference type="ARBA" id="ARBA00022737"/>
    </source>
</evidence>
<dbReference type="CDD" id="cd05930">
    <property type="entry name" value="A_NRPS"/>
    <property type="match status" value="1"/>
</dbReference>
<evidence type="ECO:0000256" key="4">
    <source>
        <dbReference type="ARBA" id="ARBA00022553"/>
    </source>
</evidence>
<keyword evidence="11" id="KW-1185">Reference proteome</keyword>
<evidence type="ECO:0000259" key="9">
    <source>
        <dbReference type="PROSITE" id="PS50075"/>
    </source>
</evidence>
<dbReference type="InterPro" id="IPR023213">
    <property type="entry name" value="CAT-like_dom_sf"/>
</dbReference>
<evidence type="ECO:0000256" key="3">
    <source>
        <dbReference type="ARBA" id="ARBA00022450"/>
    </source>
</evidence>
<dbReference type="Pfam" id="PF13193">
    <property type="entry name" value="AMP-binding_C"/>
    <property type="match status" value="2"/>
</dbReference>
<dbReference type="Pfam" id="PF00501">
    <property type="entry name" value="AMP-binding"/>
    <property type="match status" value="3"/>
</dbReference>
<comment type="cofactor">
    <cofactor evidence="1">
        <name>pantetheine 4'-phosphate</name>
        <dbReference type="ChEBI" id="CHEBI:47942"/>
    </cofactor>
</comment>
<dbReference type="PANTHER" id="PTHR45527:SF1">
    <property type="entry name" value="FATTY ACID SYNTHASE"/>
    <property type="match status" value="1"/>
</dbReference>